<evidence type="ECO:0000256" key="3">
    <source>
        <dbReference type="ARBA" id="ARBA00022664"/>
    </source>
</evidence>
<gene>
    <name evidence="8" type="ORF">ILEXP_LOCUS33086</name>
</gene>
<dbReference type="EMBL" id="CAUOFW020004136">
    <property type="protein sequence ID" value="CAK9164011.1"/>
    <property type="molecule type" value="Genomic_DNA"/>
</dbReference>
<comment type="similarity">
    <text evidence="2 7">Belongs to the PRP38 family.</text>
</comment>
<proteinExistence type="inferred from homology"/>
<accession>A0ABC8T3K5</accession>
<dbReference type="Proteomes" id="UP001642360">
    <property type="component" value="Unassembled WGS sequence"/>
</dbReference>
<keyword evidence="4 7" id="KW-0747">Spliceosome</keyword>
<protein>
    <recommendedName>
        <fullName evidence="7">Pre-mRNA-splicing factor 38</fullName>
    </recommendedName>
</protein>
<comment type="function">
    <text evidence="7">Required for pre-mRNA splicing.</text>
</comment>
<dbReference type="GO" id="GO:0000398">
    <property type="term" value="P:mRNA splicing, via spliceosome"/>
    <property type="evidence" value="ECO:0007669"/>
    <property type="project" value="UniProtKB-UniRule"/>
</dbReference>
<evidence type="ECO:0000313" key="8">
    <source>
        <dbReference type="EMBL" id="CAK9164011.1"/>
    </source>
</evidence>
<name>A0ABC8T3K5_9AQUA</name>
<dbReference type="GO" id="GO:0005681">
    <property type="term" value="C:spliceosomal complex"/>
    <property type="evidence" value="ECO:0007669"/>
    <property type="project" value="UniProtKB-KW"/>
</dbReference>
<organism evidence="8 9">
    <name type="scientific">Ilex paraguariensis</name>
    <name type="common">yerba mate</name>
    <dbReference type="NCBI Taxonomy" id="185542"/>
    <lineage>
        <taxon>Eukaryota</taxon>
        <taxon>Viridiplantae</taxon>
        <taxon>Streptophyta</taxon>
        <taxon>Embryophyta</taxon>
        <taxon>Tracheophyta</taxon>
        <taxon>Spermatophyta</taxon>
        <taxon>Magnoliopsida</taxon>
        <taxon>eudicotyledons</taxon>
        <taxon>Gunneridae</taxon>
        <taxon>Pentapetalae</taxon>
        <taxon>asterids</taxon>
        <taxon>campanulids</taxon>
        <taxon>Aquifoliales</taxon>
        <taxon>Aquifoliaceae</taxon>
        <taxon>Ilex</taxon>
    </lineage>
</organism>
<evidence type="ECO:0000256" key="6">
    <source>
        <dbReference type="ARBA" id="ARBA00023242"/>
    </source>
</evidence>
<evidence type="ECO:0000313" key="9">
    <source>
        <dbReference type="Proteomes" id="UP001642360"/>
    </source>
</evidence>
<keyword evidence="3 7" id="KW-0507">mRNA processing</keyword>
<evidence type="ECO:0000256" key="5">
    <source>
        <dbReference type="ARBA" id="ARBA00023187"/>
    </source>
</evidence>
<dbReference type="InterPro" id="IPR005037">
    <property type="entry name" value="PRP38"/>
</dbReference>
<sequence>MGLDHLGGTFGGNRKPTPFMCQVMKMLQIQPEKDIVVEFIKNEDYKSVCVNCRFFQEIFVFSSIYRYVRMLGAFYLHLTGIDSDVYRYLESVYNDYRKLSVVSYAYILHTSRWTLEAIGSLEPRLSALEDDFEEEKGEDDQIDGLEDGGHEKVSCSGRSMMDHTILLLCNGGRT</sequence>
<keyword evidence="6 7" id="KW-0539">Nucleus</keyword>
<keyword evidence="5 7" id="KW-0508">mRNA splicing</keyword>
<comment type="caution">
    <text evidence="8">The sequence shown here is derived from an EMBL/GenBank/DDBJ whole genome shotgun (WGS) entry which is preliminary data.</text>
</comment>
<dbReference type="Pfam" id="PF03371">
    <property type="entry name" value="PRP38"/>
    <property type="match status" value="1"/>
</dbReference>
<evidence type="ECO:0000256" key="2">
    <source>
        <dbReference type="ARBA" id="ARBA00006164"/>
    </source>
</evidence>
<dbReference type="PANTHER" id="PTHR23142">
    <property type="entry name" value="PRE-MRNA-SPLICING FACTOR 38A-RELATED"/>
    <property type="match status" value="1"/>
</dbReference>
<keyword evidence="9" id="KW-1185">Reference proteome</keyword>
<evidence type="ECO:0000256" key="7">
    <source>
        <dbReference type="RuleBase" id="RU367025"/>
    </source>
</evidence>
<comment type="subcellular location">
    <subcellularLocation>
        <location evidence="1 7">Nucleus</location>
    </subcellularLocation>
</comment>
<evidence type="ECO:0000256" key="4">
    <source>
        <dbReference type="ARBA" id="ARBA00022728"/>
    </source>
</evidence>
<reference evidence="8 9" key="1">
    <citation type="submission" date="2024-02" db="EMBL/GenBank/DDBJ databases">
        <authorList>
            <person name="Vignale AGUSTIN F."/>
            <person name="Sosa J E."/>
            <person name="Modenutti C."/>
        </authorList>
    </citation>
    <scope>NUCLEOTIDE SEQUENCE [LARGE SCALE GENOMIC DNA]</scope>
</reference>
<dbReference type="AlphaFoldDB" id="A0ABC8T3K5"/>
<evidence type="ECO:0000256" key="1">
    <source>
        <dbReference type="ARBA" id="ARBA00004123"/>
    </source>
</evidence>